<keyword evidence="2" id="KW-1185">Reference proteome</keyword>
<reference evidence="1 2" key="1">
    <citation type="submission" date="2019-08" db="EMBL/GenBank/DDBJ databases">
        <title>Archaea genome.</title>
        <authorList>
            <person name="Kajale S."/>
            <person name="Shouche Y."/>
            <person name="Deshpande N."/>
            <person name="Sharma A."/>
        </authorList>
    </citation>
    <scope>NUCLEOTIDE SEQUENCE [LARGE SCALE GENOMIC DNA]</scope>
    <source>
        <strain evidence="1 2">ESP3B_9</strain>
    </source>
</reference>
<dbReference type="EMBL" id="VTAW01000028">
    <property type="protein sequence ID" value="TYT60875.1"/>
    <property type="molecule type" value="Genomic_DNA"/>
</dbReference>
<name>A0A5D5AIN5_9EURY</name>
<dbReference type="RefSeq" id="WP_149082642.1">
    <property type="nucleotide sequence ID" value="NZ_VTAW01000028.1"/>
</dbReference>
<evidence type="ECO:0000313" key="2">
    <source>
        <dbReference type="Proteomes" id="UP000324104"/>
    </source>
</evidence>
<dbReference type="AlphaFoldDB" id="A0A5D5AIN5"/>
<comment type="caution">
    <text evidence="1">The sequence shown here is derived from an EMBL/GenBank/DDBJ whole genome shotgun (WGS) entry which is preliminary data.</text>
</comment>
<proteinExistence type="predicted"/>
<organism evidence="1 2">
    <name type="scientific">Natrialba swarupiae</name>
    <dbReference type="NCBI Taxonomy" id="2448032"/>
    <lineage>
        <taxon>Archaea</taxon>
        <taxon>Methanobacteriati</taxon>
        <taxon>Methanobacteriota</taxon>
        <taxon>Stenosarchaea group</taxon>
        <taxon>Halobacteria</taxon>
        <taxon>Halobacteriales</taxon>
        <taxon>Natrialbaceae</taxon>
        <taxon>Natrialba</taxon>
    </lineage>
</organism>
<sequence length="63" mass="7132">MQQGPEVEMLAAEDRVYVKARGVPGEDSLESVAQCCHTQFMFLWNKDDMAFVRATDVNVVRPD</sequence>
<evidence type="ECO:0000313" key="1">
    <source>
        <dbReference type="EMBL" id="TYT60875.1"/>
    </source>
</evidence>
<gene>
    <name evidence="1" type="ORF">FYC77_16750</name>
</gene>
<protein>
    <submittedName>
        <fullName evidence="1">Uncharacterized protein</fullName>
    </submittedName>
</protein>
<accession>A0A5D5AIN5</accession>
<dbReference type="Proteomes" id="UP000324104">
    <property type="component" value="Unassembled WGS sequence"/>
</dbReference>